<dbReference type="InterPro" id="IPR001296">
    <property type="entry name" value="Glyco_trans_1"/>
</dbReference>
<dbReference type="PANTHER" id="PTHR46401:SF2">
    <property type="entry name" value="GLYCOSYLTRANSFERASE WBBK-RELATED"/>
    <property type="match status" value="1"/>
</dbReference>
<name>A0A1F8EZ53_9BACT</name>
<reference evidence="3 4" key="1">
    <citation type="journal article" date="2016" name="Nat. Commun.">
        <title>Thousands of microbial genomes shed light on interconnected biogeochemical processes in an aquifer system.</title>
        <authorList>
            <person name="Anantharaman K."/>
            <person name="Brown C.T."/>
            <person name="Hug L.A."/>
            <person name="Sharon I."/>
            <person name="Castelle C.J."/>
            <person name="Probst A.J."/>
            <person name="Thomas B.C."/>
            <person name="Singh A."/>
            <person name="Wilkins M.J."/>
            <person name="Karaoz U."/>
            <person name="Brodie E.L."/>
            <person name="Williams K.H."/>
            <person name="Hubbard S.S."/>
            <person name="Banfield J.F."/>
        </authorList>
    </citation>
    <scope>NUCLEOTIDE SEQUENCE [LARGE SCALE GENOMIC DNA]</scope>
</reference>
<dbReference type="AlphaFoldDB" id="A0A1F8EZ53"/>
<dbReference type="Pfam" id="PF00534">
    <property type="entry name" value="Glycos_transf_1"/>
    <property type="match status" value="1"/>
</dbReference>
<protein>
    <recommendedName>
        <fullName evidence="2">Glycosyl transferase family 1 domain-containing protein</fullName>
    </recommendedName>
</protein>
<proteinExistence type="predicted"/>
<dbReference type="PANTHER" id="PTHR46401">
    <property type="entry name" value="GLYCOSYLTRANSFERASE WBBK-RELATED"/>
    <property type="match status" value="1"/>
</dbReference>
<evidence type="ECO:0000256" key="1">
    <source>
        <dbReference type="ARBA" id="ARBA00022679"/>
    </source>
</evidence>
<sequence length="392" mass="45342">MRIGIECESIEGKNPIWGIGRIIMKLLEEISRRPELEKNFRFVLYFKDSVPDFEFLKAPVFEKKCVPAPFVRGRLFPIYYFALLPLKLWFEKLDLMFWPNYMLPIIAWGSKNMVVLTEDIWHEMHEGKLPFRYRLAYGIFGWWTAKFATKIMAISESSKNEVSKLFKINPERIAVNHLGVNLDKQIANGQWPIAISPKPLAQTKDSNYLLFVGQSFPRRHLKETLEAFEQIAPQFPDIKLVAIGPDKYDTPTVAPLVEKINKNLGRQAITHQNYLTDEELLSHYQSAKGLIYVSDREAFGLPPMEALTYGVPSIVADMPLTHELFGERTFYVRPELVEGQQKITANAIAAQMRELLTNSSKVEQIKKSAPQIVSKYTWSKFTDRWVNIIRRV</sequence>
<accession>A0A1F8EZ53</accession>
<gene>
    <name evidence="3" type="ORF">A2750_03660</name>
</gene>
<dbReference type="EMBL" id="MGJL01000040">
    <property type="protein sequence ID" value="OGN06154.1"/>
    <property type="molecule type" value="Genomic_DNA"/>
</dbReference>
<dbReference type="Proteomes" id="UP000178023">
    <property type="component" value="Unassembled WGS sequence"/>
</dbReference>
<evidence type="ECO:0000259" key="2">
    <source>
        <dbReference type="Pfam" id="PF00534"/>
    </source>
</evidence>
<feature type="domain" description="Glycosyl transferase family 1" evidence="2">
    <location>
        <begin position="198"/>
        <end position="370"/>
    </location>
</feature>
<dbReference type="CDD" id="cd03809">
    <property type="entry name" value="GT4_MtfB-like"/>
    <property type="match status" value="1"/>
</dbReference>
<evidence type="ECO:0000313" key="4">
    <source>
        <dbReference type="Proteomes" id="UP000178023"/>
    </source>
</evidence>
<dbReference type="GO" id="GO:0016757">
    <property type="term" value="F:glycosyltransferase activity"/>
    <property type="evidence" value="ECO:0007669"/>
    <property type="project" value="InterPro"/>
</dbReference>
<dbReference type="SUPFAM" id="SSF53756">
    <property type="entry name" value="UDP-Glycosyltransferase/glycogen phosphorylase"/>
    <property type="match status" value="1"/>
</dbReference>
<organism evidence="3 4">
    <name type="scientific">Candidatus Yanofskybacteria bacterium RIFCSPHIGHO2_01_FULL_45_42</name>
    <dbReference type="NCBI Taxonomy" id="1802671"/>
    <lineage>
        <taxon>Bacteria</taxon>
        <taxon>Candidatus Yanofskyibacteriota</taxon>
    </lineage>
</organism>
<evidence type="ECO:0000313" key="3">
    <source>
        <dbReference type="EMBL" id="OGN06154.1"/>
    </source>
</evidence>
<dbReference type="Gene3D" id="3.40.50.2000">
    <property type="entry name" value="Glycogen Phosphorylase B"/>
    <property type="match status" value="2"/>
</dbReference>
<comment type="caution">
    <text evidence="3">The sequence shown here is derived from an EMBL/GenBank/DDBJ whole genome shotgun (WGS) entry which is preliminary data.</text>
</comment>
<keyword evidence="1" id="KW-0808">Transferase</keyword>